<evidence type="ECO:0000313" key="4">
    <source>
        <dbReference type="Proteomes" id="UP000254807"/>
    </source>
</evidence>
<organism evidence="3 4">
    <name type="scientific">Enterococcus gallinarum</name>
    <dbReference type="NCBI Taxonomy" id="1353"/>
    <lineage>
        <taxon>Bacteria</taxon>
        <taxon>Bacillati</taxon>
        <taxon>Bacillota</taxon>
        <taxon>Bacilli</taxon>
        <taxon>Lactobacillales</taxon>
        <taxon>Enterococcaceae</taxon>
        <taxon>Enterococcus</taxon>
    </lineage>
</organism>
<feature type="transmembrane region" description="Helical" evidence="1">
    <location>
        <begin position="196"/>
        <end position="215"/>
    </location>
</feature>
<dbReference type="AlphaFoldDB" id="A0A376H1U9"/>
<protein>
    <submittedName>
        <fullName evidence="3">Firmicu-CTERM domain</fullName>
    </submittedName>
</protein>
<dbReference type="Proteomes" id="UP000254807">
    <property type="component" value="Unassembled WGS sequence"/>
</dbReference>
<dbReference type="EMBL" id="UFYW01000001">
    <property type="protein sequence ID" value="STD84741.1"/>
    <property type="molecule type" value="Genomic_DNA"/>
</dbReference>
<feature type="chain" id="PRO_5016672170" evidence="2">
    <location>
        <begin position="26"/>
        <end position="226"/>
    </location>
</feature>
<keyword evidence="1" id="KW-0812">Transmembrane</keyword>
<keyword evidence="4" id="KW-1185">Reference proteome</keyword>
<dbReference type="RefSeq" id="WP_249024267.1">
    <property type="nucleotide sequence ID" value="NZ_JBHULA010000035.1"/>
</dbReference>
<evidence type="ECO:0000256" key="1">
    <source>
        <dbReference type="SAM" id="Phobius"/>
    </source>
</evidence>
<feature type="signal peptide" evidence="2">
    <location>
        <begin position="1"/>
        <end position="25"/>
    </location>
</feature>
<sequence length="226" mass="25015">MRKYYSLILSILAVVSVFIPINAHADNKYGIVIDGAFSDWSSLPMTELSFSYENGQNIKYASLVTDEVNLYFYLNMAPKGHNYHNLQPSGHKLTIGNKVFWMTFNNTFPSEDLSVIGQTKDVQVNFWAEDNSVNVTIPGKLTRVKTDFSDTSYSDEVEVAIPFEQLKVEATSSQTITYSNGNLGEQTITVTGGSTGPWILAGIAVVIAGYSFWNLRGRSAKPQSSL</sequence>
<keyword evidence="2" id="KW-0732">Signal</keyword>
<accession>A0A376H1U9</accession>
<dbReference type="InterPro" id="IPR026409">
    <property type="entry name" value="Firmicu_CTERM"/>
</dbReference>
<name>A0A376H1U9_ENTGA</name>
<proteinExistence type="predicted"/>
<keyword evidence="1" id="KW-1133">Transmembrane helix</keyword>
<keyword evidence="1" id="KW-0472">Membrane</keyword>
<reference evidence="3 4" key="1">
    <citation type="submission" date="2018-06" db="EMBL/GenBank/DDBJ databases">
        <authorList>
            <consortium name="Pathogen Informatics"/>
            <person name="Doyle S."/>
        </authorList>
    </citation>
    <scope>NUCLEOTIDE SEQUENCE [LARGE SCALE GENOMIC DNA]</scope>
    <source>
        <strain evidence="3 4">NCTC12360</strain>
    </source>
</reference>
<evidence type="ECO:0000313" key="3">
    <source>
        <dbReference type="EMBL" id="STD84741.1"/>
    </source>
</evidence>
<dbReference type="NCBIfam" id="TIGR04145">
    <property type="entry name" value="Firmicu_CTERM"/>
    <property type="match status" value="1"/>
</dbReference>
<evidence type="ECO:0000256" key="2">
    <source>
        <dbReference type="SAM" id="SignalP"/>
    </source>
</evidence>
<gene>
    <name evidence="3" type="ORF">NCTC12360_03288</name>
</gene>